<dbReference type="AlphaFoldDB" id="A0A7W8D4M8"/>
<organism evidence="1 2">
    <name type="scientific">Chiayiivirga flava</name>
    <dbReference type="NCBI Taxonomy" id="659595"/>
    <lineage>
        <taxon>Bacteria</taxon>
        <taxon>Pseudomonadati</taxon>
        <taxon>Pseudomonadota</taxon>
        <taxon>Gammaproteobacteria</taxon>
        <taxon>Lysobacterales</taxon>
        <taxon>Lysobacteraceae</taxon>
        <taxon>Chiayiivirga</taxon>
    </lineage>
</organism>
<gene>
    <name evidence="1" type="ORF">HNQ52_001368</name>
</gene>
<reference evidence="1 2" key="1">
    <citation type="submission" date="2020-08" db="EMBL/GenBank/DDBJ databases">
        <title>Genomic Encyclopedia of Type Strains, Phase IV (KMG-IV): sequencing the most valuable type-strain genomes for metagenomic binning, comparative biology and taxonomic classification.</title>
        <authorList>
            <person name="Goeker M."/>
        </authorList>
    </citation>
    <scope>NUCLEOTIDE SEQUENCE [LARGE SCALE GENOMIC DNA]</scope>
    <source>
        <strain evidence="1 2">DSM 24163</strain>
    </source>
</reference>
<sequence>MQAMTAGLEPRVASDAQLQRHDLMIELYRLDQASTLARRQARAEDLSRIERARARVSDVLARLPA</sequence>
<dbReference type="EMBL" id="JACHHP010000002">
    <property type="protein sequence ID" value="MBB5207839.1"/>
    <property type="molecule type" value="Genomic_DNA"/>
</dbReference>
<keyword evidence="2" id="KW-1185">Reference proteome</keyword>
<accession>A0A7W8D4M8</accession>
<dbReference type="RefSeq" id="WP_183960358.1">
    <property type="nucleotide sequence ID" value="NZ_JACHHP010000002.1"/>
</dbReference>
<name>A0A7W8D4M8_9GAMM</name>
<evidence type="ECO:0000313" key="1">
    <source>
        <dbReference type="EMBL" id="MBB5207839.1"/>
    </source>
</evidence>
<proteinExistence type="predicted"/>
<evidence type="ECO:0000313" key="2">
    <source>
        <dbReference type="Proteomes" id="UP000521199"/>
    </source>
</evidence>
<protein>
    <submittedName>
        <fullName evidence="1">Uncharacterized protein</fullName>
    </submittedName>
</protein>
<comment type="caution">
    <text evidence="1">The sequence shown here is derived from an EMBL/GenBank/DDBJ whole genome shotgun (WGS) entry which is preliminary data.</text>
</comment>
<dbReference type="Proteomes" id="UP000521199">
    <property type="component" value="Unassembled WGS sequence"/>
</dbReference>